<accession>A0ABU1IVX1</accession>
<keyword evidence="5 8" id="KW-0479">Metal-binding</keyword>
<evidence type="ECO:0000313" key="11">
    <source>
        <dbReference type="Proteomes" id="UP001185028"/>
    </source>
</evidence>
<feature type="modified residue" description="N6-carboxylysine" evidence="8">
    <location>
        <position position="151"/>
    </location>
</feature>
<dbReference type="SUPFAM" id="SSF51338">
    <property type="entry name" value="Composite domain of metallo-dependent hydrolases"/>
    <property type="match status" value="1"/>
</dbReference>
<comment type="pathway">
    <text evidence="8">Nitrogen metabolism; (S)-allantoin degradation; allantoate from (S)-allantoin: step 1/1.</text>
</comment>
<comment type="PTM">
    <text evidence="8">Carboxylation allows a single lysine to coordinate two zinc ions.</text>
</comment>
<evidence type="ECO:0000256" key="8">
    <source>
        <dbReference type="HAMAP-Rule" id="MF_01645"/>
    </source>
</evidence>
<dbReference type="PANTHER" id="PTHR43668:SF4">
    <property type="entry name" value="ALLANTOINASE"/>
    <property type="match status" value="1"/>
</dbReference>
<proteinExistence type="inferred from homology"/>
<dbReference type="NCBIfam" id="NF004839">
    <property type="entry name" value="PRK06189.1"/>
    <property type="match status" value="1"/>
</dbReference>
<feature type="binding site" evidence="8">
    <location>
        <position position="66"/>
    </location>
    <ligand>
        <name>Zn(2+)</name>
        <dbReference type="ChEBI" id="CHEBI:29105"/>
        <label>1</label>
    </ligand>
</feature>
<comment type="function">
    <text evidence="1">Catalyzes the reversible cyclization of carbamoyl aspartate to dihydroorotate.</text>
</comment>
<dbReference type="PANTHER" id="PTHR43668">
    <property type="entry name" value="ALLANTOINASE"/>
    <property type="match status" value="1"/>
</dbReference>
<reference evidence="10 11" key="1">
    <citation type="submission" date="2023-07" db="EMBL/GenBank/DDBJ databases">
        <title>Genomic Encyclopedia of Type Strains, Phase IV (KMG-IV): sequencing the most valuable type-strain genomes for metagenomic binning, comparative biology and taxonomic classification.</title>
        <authorList>
            <person name="Goeker M."/>
        </authorList>
    </citation>
    <scope>NUCLEOTIDE SEQUENCE [LARGE SCALE GENOMIC DNA]</scope>
    <source>
        <strain evidence="10 11">DSM 22170</strain>
    </source>
</reference>
<evidence type="ECO:0000313" key="10">
    <source>
        <dbReference type="EMBL" id="MDR6243319.1"/>
    </source>
</evidence>
<keyword evidence="7 8" id="KW-0862">Zinc</keyword>
<dbReference type="InterPro" id="IPR002195">
    <property type="entry name" value="Dihydroorotase_CS"/>
</dbReference>
<dbReference type="HAMAP" id="MF_01645">
    <property type="entry name" value="Hydantoinase"/>
    <property type="match status" value="1"/>
</dbReference>
<dbReference type="InterPro" id="IPR017593">
    <property type="entry name" value="Allantoinase"/>
</dbReference>
<dbReference type="Gene3D" id="3.20.20.140">
    <property type="entry name" value="Metal-dependent hydrolases"/>
    <property type="match status" value="1"/>
</dbReference>
<feature type="domain" description="Amidohydrolase-related" evidence="9">
    <location>
        <begin position="56"/>
        <end position="439"/>
    </location>
</feature>
<dbReference type="EC" id="3.5.2.5" evidence="8"/>
<comment type="subunit">
    <text evidence="3 8">Homotetramer.</text>
</comment>
<feature type="binding site" evidence="8">
    <location>
        <position position="64"/>
    </location>
    <ligand>
        <name>Zn(2+)</name>
        <dbReference type="ChEBI" id="CHEBI:29105"/>
        <label>1</label>
    </ligand>
</feature>
<dbReference type="InterPro" id="IPR050138">
    <property type="entry name" value="DHOase/Allantoinase_Hydrolase"/>
</dbReference>
<dbReference type="GO" id="GO:0004038">
    <property type="term" value="F:allantoinase activity"/>
    <property type="evidence" value="ECO:0007669"/>
    <property type="project" value="UniProtKB-EC"/>
</dbReference>
<keyword evidence="4 8" id="KW-0659">Purine metabolism</keyword>
<feature type="binding site" evidence="8">
    <location>
        <position position="246"/>
    </location>
    <ligand>
        <name>Zn(2+)</name>
        <dbReference type="ChEBI" id="CHEBI:29105"/>
        <label>2</label>
    </ligand>
</feature>
<organism evidence="10 11">
    <name type="scientific">Paenibacillus hunanensis</name>
    <dbReference type="NCBI Taxonomy" id="539262"/>
    <lineage>
        <taxon>Bacteria</taxon>
        <taxon>Bacillati</taxon>
        <taxon>Bacillota</taxon>
        <taxon>Bacilli</taxon>
        <taxon>Bacillales</taxon>
        <taxon>Paenibacillaceae</taxon>
        <taxon>Paenibacillus</taxon>
    </lineage>
</organism>
<dbReference type="Pfam" id="PF01979">
    <property type="entry name" value="Amidohydro_1"/>
    <property type="match status" value="1"/>
</dbReference>
<feature type="binding site" description="via carbamate group" evidence="8">
    <location>
        <position position="151"/>
    </location>
    <ligand>
        <name>Zn(2+)</name>
        <dbReference type="ChEBI" id="CHEBI:29105"/>
        <label>1</label>
    </ligand>
</feature>
<comment type="cofactor">
    <cofactor evidence="8">
        <name>Zn(2+)</name>
        <dbReference type="ChEBI" id="CHEBI:29105"/>
    </cofactor>
    <text evidence="8">Binds 2 Zn(2+) ions per subunit.</text>
</comment>
<comment type="similarity">
    <text evidence="8">Belongs to the metallo-dependent hydrolases superfamily. Allantoinase family.</text>
</comment>
<comment type="function">
    <text evidence="8">Catalyzes the conversion of allantoin (5-ureidohydantoin) to allantoic acid by hydrolytic cleavage of the five-member hydantoin ring.</text>
</comment>
<evidence type="ECO:0000256" key="6">
    <source>
        <dbReference type="ARBA" id="ARBA00022801"/>
    </source>
</evidence>
<feature type="binding site" description="via carbamate group" evidence="8">
    <location>
        <position position="151"/>
    </location>
    <ligand>
        <name>Zn(2+)</name>
        <dbReference type="ChEBI" id="CHEBI:29105"/>
        <label>2</label>
    </ligand>
</feature>
<dbReference type="Proteomes" id="UP001185028">
    <property type="component" value="Unassembled WGS sequence"/>
</dbReference>
<protein>
    <recommendedName>
        <fullName evidence="8">Allantoinase</fullName>
        <ecNumber evidence="8">3.5.2.5</ecNumber>
    </recommendedName>
    <alternativeName>
        <fullName evidence="8">Allantoin-utilizing enzyme</fullName>
    </alternativeName>
</protein>
<evidence type="ECO:0000256" key="4">
    <source>
        <dbReference type="ARBA" id="ARBA00022631"/>
    </source>
</evidence>
<dbReference type="InterPro" id="IPR011059">
    <property type="entry name" value="Metal-dep_hydrolase_composite"/>
</dbReference>
<dbReference type="NCBIfam" id="TIGR03178">
    <property type="entry name" value="allantoinase"/>
    <property type="match status" value="1"/>
</dbReference>
<comment type="similarity">
    <text evidence="2">Belongs to the metallo-dependent hydrolases superfamily. DHOase family. Class I DHOase subfamily.</text>
</comment>
<name>A0ABU1IVX1_9BACL</name>
<dbReference type="PROSITE" id="PS01137">
    <property type="entry name" value="TATD_1"/>
    <property type="match status" value="1"/>
</dbReference>
<dbReference type="InterPro" id="IPR006680">
    <property type="entry name" value="Amidohydro-rel"/>
</dbReference>
<comment type="catalytic activity">
    <reaction evidence="8">
        <text>(S)-allantoin + H2O = allantoate + H(+)</text>
        <dbReference type="Rhea" id="RHEA:17029"/>
        <dbReference type="ChEBI" id="CHEBI:15377"/>
        <dbReference type="ChEBI" id="CHEBI:15378"/>
        <dbReference type="ChEBI" id="CHEBI:15678"/>
        <dbReference type="ChEBI" id="CHEBI:17536"/>
        <dbReference type="EC" id="3.5.2.5"/>
    </reaction>
</comment>
<keyword evidence="11" id="KW-1185">Reference proteome</keyword>
<dbReference type="SUPFAM" id="SSF51556">
    <property type="entry name" value="Metallo-dependent hydrolases"/>
    <property type="match status" value="1"/>
</dbReference>
<dbReference type="InterPro" id="IPR018228">
    <property type="entry name" value="DNase_TatD-rel_CS"/>
</dbReference>
<dbReference type="PROSITE" id="PS00482">
    <property type="entry name" value="DIHYDROOROTASE_1"/>
    <property type="match status" value="1"/>
</dbReference>
<dbReference type="EMBL" id="JAVDQH010000004">
    <property type="protein sequence ID" value="MDR6243319.1"/>
    <property type="molecule type" value="Genomic_DNA"/>
</dbReference>
<evidence type="ECO:0000259" key="9">
    <source>
        <dbReference type="Pfam" id="PF01979"/>
    </source>
</evidence>
<dbReference type="RefSeq" id="WP_188773530.1">
    <property type="nucleotide sequence ID" value="NZ_BMMB01000001.1"/>
</dbReference>
<feature type="binding site" evidence="8">
    <location>
        <position position="319"/>
    </location>
    <ligand>
        <name>Zn(2+)</name>
        <dbReference type="ChEBI" id="CHEBI:29105"/>
        <label>1</label>
    </ligand>
</feature>
<keyword evidence="6 8" id="KW-0378">Hydrolase</keyword>
<evidence type="ECO:0000256" key="2">
    <source>
        <dbReference type="ARBA" id="ARBA00010286"/>
    </source>
</evidence>
<evidence type="ECO:0000256" key="1">
    <source>
        <dbReference type="ARBA" id="ARBA00002368"/>
    </source>
</evidence>
<feature type="binding site" evidence="8">
    <location>
        <position position="190"/>
    </location>
    <ligand>
        <name>Zn(2+)</name>
        <dbReference type="ChEBI" id="CHEBI:29105"/>
        <label>2</label>
    </ligand>
</feature>
<evidence type="ECO:0000256" key="5">
    <source>
        <dbReference type="ARBA" id="ARBA00022723"/>
    </source>
</evidence>
<evidence type="ECO:0000256" key="7">
    <source>
        <dbReference type="ARBA" id="ARBA00022833"/>
    </source>
</evidence>
<dbReference type="InterPro" id="IPR032466">
    <property type="entry name" value="Metal_Hydrolase"/>
</dbReference>
<gene>
    <name evidence="8" type="primary">allB</name>
    <name evidence="10" type="ORF">JOC58_001206</name>
</gene>
<evidence type="ECO:0000256" key="3">
    <source>
        <dbReference type="ARBA" id="ARBA00011881"/>
    </source>
</evidence>
<dbReference type="InterPro" id="IPR047604">
    <property type="entry name" value="Allantoinase_bact"/>
</dbReference>
<sequence>MKRLDTIIVGGTVVFLETIQRCDIGIRQGKIVYIGAFDSDEGVQAEQIIDATGLHVMAGMIDAHVHLNEPGLGDWEGFVTGSSALAAGGCTTFLDMPLNGIPPTVTVDALQQKVSAAENATYIDYACWGGLVPGKLEHLEPLAEAGVCGFKAFMSAPGDPDEEAFRNVDDETLLEGMRRIARTGQVLALHAEYEPIVSQLTMACLAEQRLSPADYTASRPIAAEVAAVQQALGFAQETGCRLHFVHISSAEAVHMIQQARAEGMDVTLETCPHYLALTDHDLEQIGAAAKCAPPLRSAAQQEQLWQCIASGEIDMITSDHSPCPSALKTEASNIFDAWGGISGAQHSLELMLEEGHLRRDLPLTLLTRLLSWEPARRFGLLPQKGEIRIGADADLVLVDLQTNYRIEQEQLYYRHKHSPYIGRELHCRVEQTISRGRVVYTRGLGMIGKPMGQRIGITKEQAAEIAPR</sequence>
<comment type="caution">
    <text evidence="10">The sequence shown here is derived from an EMBL/GenBank/DDBJ whole genome shotgun (WGS) entry which is preliminary data.</text>
</comment>